<evidence type="ECO:0000256" key="9">
    <source>
        <dbReference type="RuleBase" id="RU364020"/>
    </source>
</evidence>
<keyword evidence="6 9" id="KW-0333">Golgi apparatus</keyword>
<comment type="similarity">
    <text evidence="2 9">Belongs to the sulfotransferase 2 family.</text>
</comment>
<sequence>MFFKVHILKFGLCTILYFLVCLIFIKTRRNNVEKVTNVTKIVIKYQPQKSYFSISNKTIKKNVELEINMLRIDELKGGTIDLQKSATLLQQVSNVCMKQKLRTPLVKKNFLYNAKHKSLYCWIRKVASTSFTKLFSDMDNRRVEHNFYKEADVLSPKSLENLQHLANNNTIFKLLVVRHPFQRLVSSYRDRIEDNSKYTAQSWLYARQILHLSRPKLFHFNASGNILQRIFFNNKKLKIIPSFREFSEWLLKQSPNHDDVHWAQYHSHCAVCNVRYNFILKLDEYTFGEINYILSKLKLDKNKIYLPKLQRTRTGITNFDRTCKYFNDLTTDIILRLYERYKVDFEMYDYQLDKYLHCAKSKKL</sequence>
<name>A0AAW2GWX6_9HYME</name>
<dbReference type="AlphaFoldDB" id="A0AAW2GWX6"/>
<feature type="transmembrane region" description="Helical" evidence="9">
    <location>
        <begin position="6"/>
        <end position="25"/>
    </location>
</feature>
<protein>
    <recommendedName>
        <fullName evidence="9">Carbohydrate sulfotransferase</fullName>
        <ecNumber evidence="9">2.8.2.-</ecNumber>
    </recommendedName>
</protein>
<dbReference type="GO" id="GO:0008146">
    <property type="term" value="F:sulfotransferase activity"/>
    <property type="evidence" value="ECO:0007669"/>
    <property type="project" value="InterPro"/>
</dbReference>
<evidence type="ECO:0000313" key="10">
    <source>
        <dbReference type="EMBL" id="KAL0131667.1"/>
    </source>
</evidence>
<keyword evidence="3 9" id="KW-0808">Transferase</keyword>
<keyword evidence="9" id="KW-0735">Signal-anchor</keyword>
<evidence type="ECO:0000256" key="4">
    <source>
        <dbReference type="ARBA" id="ARBA00022692"/>
    </source>
</evidence>
<proteinExistence type="inferred from homology"/>
<reference evidence="10 11" key="1">
    <citation type="submission" date="2023-03" db="EMBL/GenBank/DDBJ databases">
        <title>High recombination rates correlate with genetic variation in Cardiocondyla obscurior ants.</title>
        <authorList>
            <person name="Errbii M."/>
        </authorList>
    </citation>
    <scope>NUCLEOTIDE SEQUENCE [LARGE SCALE GENOMIC DNA]</scope>
    <source>
        <strain evidence="10">Alpha-2009</strain>
        <tissue evidence="10">Whole body</tissue>
    </source>
</reference>
<dbReference type="EMBL" id="JADYXP020000002">
    <property type="protein sequence ID" value="KAL0131667.1"/>
    <property type="molecule type" value="Genomic_DNA"/>
</dbReference>
<evidence type="ECO:0000256" key="3">
    <source>
        <dbReference type="ARBA" id="ARBA00022679"/>
    </source>
</evidence>
<dbReference type="Proteomes" id="UP001430953">
    <property type="component" value="Unassembled WGS sequence"/>
</dbReference>
<keyword evidence="4 9" id="KW-0812">Transmembrane</keyword>
<keyword evidence="8 9" id="KW-0325">Glycoprotein</keyword>
<accession>A0AAW2GWX6</accession>
<dbReference type="InterPro" id="IPR005331">
    <property type="entry name" value="Sulfotransferase"/>
</dbReference>
<keyword evidence="11" id="KW-1185">Reference proteome</keyword>
<evidence type="ECO:0000256" key="8">
    <source>
        <dbReference type="ARBA" id="ARBA00023180"/>
    </source>
</evidence>
<comment type="caution">
    <text evidence="10">The sequence shown here is derived from an EMBL/GenBank/DDBJ whole genome shotgun (WGS) entry which is preliminary data.</text>
</comment>
<keyword evidence="9" id="KW-0119">Carbohydrate metabolism</keyword>
<organism evidence="10 11">
    <name type="scientific">Cardiocondyla obscurior</name>
    <dbReference type="NCBI Taxonomy" id="286306"/>
    <lineage>
        <taxon>Eukaryota</taxon>
        <taxon>Metazoa</taxon>
        <taxon>Ecdysozoa</taxon>
        <taxon>Arthropoda</taxon>
        <taxon>Hexapoda</taxon>
        <taxon>Insecta</taxon>
        <taxon>Pterygota</taxon>
        <taxon>Neoptera</taxon>
        <taxon>Endopterygota</taxon>
        <taxon>Hymenoptera</taxon>
        <taxon>Apocrita</taxon>
        <taxon>Aculeata</taxon>
        <taxon>Formicoidea</taxon>
        <taxon>Formicidae</taxon>
        <taxon>Myrmicinae</taxon>
        <taxon>Cardiocondyla</taxon>
    </lineage>
</organism>
<dbReference type="GO" id="GO:0000139">
    <property type="term" value="C:Golgi membrane"/>
    <property type="evidence" value="ECO:0007669"/>
    <property type="project" value="UniProtKB-SubCell"/>
</dbReference>
<dbReference type="GO" id="GO:0016051">
    <property type="term" value="P:carbohydrate biosynthetic process"/>
    <property type="evidence" value="ECO:0007669"/>
    <property type="project" value="InterPro"/>
</dbReference>
<evidence type="ECO:0000313" key="11">
    <source>
        <dbReference type="Proteomes" id="UP001430953"/>
    </source>
</evidence>
<gene>
    <name evidence="10" type="ORF">PUN28_002895</name>
</gene>
<dbReference type="PANTHER" id="PTHR12137">
    <property type="entry name" value="CARBOHYDRATE SULFOTRANSFERASE"/>
    <property type="match status" value="1"/>
</dbReference>
<evidence type="ECO:0000256" key="2">
    <source>
        <dbReference type="ARBA" id="ARBA00006339"/>
    </source>
</evidence>
<keyword evidence="5 9" id="KW-1133">Transmembrane helix</keyword>
<evidence type="ECO:0000256" key="7">
    <source>
        <dbReference type="ARBA" id="ARBA00023136"/>
    </source>
</evidence>
<keyword evidence="7 9" id="KW-0472">Membrane</keyword>
<dbReference type="Pfam" id="PF03567">
    <property type="entry name" value="Sulfotransfer_2"/>
    <property type="match status" value="1"/>
</dbReference>
<evidence type="ECO:0000256" key="5">
    <source>
        <dbReference type="ARBA" id="ARBA00022989"/>
    </source>
</evidence>
<evidence type="ECO:0000256" key="6">
    <source>
        <dbReference type="ARBA" id="ARBA00023034"/>
    </source>
</evidence>
<evidence type="ECO:0000256" key="1">
    <source>
        <dbReference type="ARBA" id="ARBA00004323"/>
    </source>
</evidence>
<dbReference type="InterPro" id="IPR018011">
    <property type="entry name" value="Carb_sulfotrans_8-10"/>
</dbReference>
<comment type="subcellular location">
    <subcellularLocation>
        <location evidence="1 9">Golgi apparatus membrane</location>
        <topology evidence="1 9">Single-pass type II membrane protein</topology>
    </subcellularLocation>
</comment>
<dbReference type="EC" id="2.8.2.-" evidence="9"/>
<dbReference type="PANTHER" id="PTHR12137:SF54">
    <property type="entry name" value="CARBOHYDRATE SULFOTRANSFERASE"/>
    <property type="match status" value="1"/>
</dbReference>